<dbReference type="InterPro" id="IPR012808">
    <property type="entry name" value="CHP02453"/>
</dbReference>
<proteinExistence type="predicted"/>
<dbReference type="Proteomes" id="UP001500804">
    <property type="component" value="Unassembled WGS sequence"/>
</dbReference>
<evidence type="ECO:0000313" key="2">
    <source>
        <dbReference type="EMBL" id="GAA5109886.1"/>
    </source>
</evidence>
<comment type="caution">
    <text evidence="2">The sequence shown here is derived from an EMBL/GenBank/DDBJ whole genome shotgun (WGS) entry which is preliminary data.</text>
</comment>
<organism evidence="2 3">
    <name type="scientific">Pseudonocardia adelaidensis</name>
    <dbReference type="NCBI Taxonomy" id="648754"/>
    <lineage>
        <taxon>Bacteria</taxon>
        <taxon>Bacillati</taxon>
        <taxon>Actinomycetota</taxon>
        <taxon>Actinomycetes</taxon>
        <taxon>Pseudonocardiales</taxon>
        <taxon>Pseudonocardiaceae</taxon>
        <taxon>Pseudonocardia</taxon>
    </lineage>
</organism>
<sequence>MSPFTGWPSDATAFLAEIEADNTREFWAENGHRHAAAVQGPMRALAAELEPEFGPIRVLRAHHNRRFRPAAPPYRTDTGGVARSPGGAALTVVLSATALTTAVGHRAFDAGQLRRYRVAVLETPGEELPALLAGHIVDRGRCLRGLPRGFTGRHPRIDLLRLLGLQVVTSRPVGAWLSTTEPLERVRTSWRAAAPVVAWLDRHVGPADPVPTRPRPAPSPPADD</sequence>
<protein>
    <submittedName>
        <fullName evidence="2">DUF2461 domain-containing protein</fullName>
    </submittedName>
</protein>
<dbReference type="RefSeq" id="WP_345602433.1">
    <property type="nucleotide sequence ID" value="NZ_BAABJO010000001.1"/>
</dbReference>
<name>A0ABP9N6T1_9PSEU</name>
<accession>A0ABP9N6T1</accession>
<keyword evidence="3" id="KW-1185">Reference proteome</keyword>
<feature type="region of interest" description="Disordered" evidence="1">
    <location>
        <begin position="204"/>
        <end position="224"/>
    </location>
</feature>
<dbReference type="EMBL" id="BAABJO010000001">
    <property type="protein sequence ID" value="GAA5109886.1"/>
    <property type="molecule type" value="Genomic_DNA"/>
</dbReference>
<gene>
    <name evidence="2" type="ORF">GCM10023320_00910</name>
</gene>
<evidence type="ECO:0000313" key="3">
    <source>
        <dbReference type="Proteomes" id="UP001500804"/>
    </source>
</evidence>
<dbReference type="Pfam" id="PF09365">
    <property type="entry name" value="DUF2461"/>
    <property type="match status" value="1"/>
</dbReference>
<evidence type="ECO:0000256" key="1">
    <source>
        <dbReference type="SAM" id="MobiDB-lite"/>
    </source>
</evidence>
<feature type="compositionally biased region" description="Pro residues" evidence="1">
    <location>
        <begin position="208"/>
        <end position="224"/>
    </location>
</feature>
<reference evidence="3" key="1">
    <citation type="journal article" date="2019" name="Int. J. Syst. Evol. Microbiol.">
        <title>The Global Catalogue of Microorganisms (GCM) 10K type strain sequencing project: providing services to taxonomists for standard genome sequencing and annotation.</title>
        <authorList>
            <consortium name="The Broad Institute Genomics Platform"/>
            <consortium name="The Broad Institute Genome Sequencing Center for Infectious Disease"/>
            <person name="Wu L."/>
            <person name="Ma J."/>
        </authorList>
    </citation>
    <scope>NUCLEOTIDE SEQUENCE [LARGE SCALE GENOMIC DNA]</scope>
    <source>
        <strain evidence="3">JCM 18302</strain>
    </source>
</reference>